<proteinExistence type="predicted"/>
<dbReference type="PANTHER" id="PTHR30329:SF21">
    <property type="entry name" value="LIPOPROTEIN YIAD-RELATED"/>
    <property type="match status" value="1"/>
</dbReference>
<feature type="compositionally biased region" description="Basic and acidic residues" evidence="2">
    <location>
        <begin position="270"/>
        <end position="281"/>
    </location>
</feature>
<accession>A0A5C6RTF9</accession>
<feature type="signal peptide" evidence="3">
    <location>
        <begin position="1"/>
        <end position="21"/>
    </location>
</feature>
<dbReference type="Proteomes" id="UP000321580">
    <property type="component" value="Unassembled WGS sequence"/>
</dbReference>
<dbReference type="PANTHER" id="PTHR30329">
    <property type="entry name" value="STATOR ELEMENT OF FLAGELLAR MOTOR COMPLEX"/>
    <property type="match status" value="1"/>
</dbReference>
<dbReference type="InterPro" id="IPR050330">
    <property type="entry name" value="Bact_OuterMem_StrucFunc"/>
</dbReference>
<dbReference type="PROSITE" id="PS51123">
    <property type="entry name" value="OMPA_2"/>
    <property type="match status" value="1"/>
</dbReference>
<evidence type="ECO:0000256" key="2">
    <source>
        <dbReference type="SAM" id="MobiDB-lite"/>
    </source>
</evidence>
<evidence type="ECO:0000256" key="1">
    <source>
        <dbReference type="PROSITE-ProRule" id="PRU00473"/>
    </source>
</evidence>
<dbReference type="AlphaFoldDB" id="A0A5C6RTF9"/>
<keyword evidence="1" id="KW-0472">Membrane</keyword>
<dbReference type="InterPro" id="IPR006665">
    <property type="entry name" value="OmpA-like"/>
</dbReference>
<dbReference type="InterPro" id="IPR036737">
    <property type="entry name" value="OmpA-like_sf"/>
</dbReference>
<evidence type="ECO:0000256" key="3">
    <source>
        <dbReference type="SAM" id="SignalP"/>
    </source>
</evidence>
<reference evidence="5 6" key="1">
    <citation type="submission" date="2019-08" db="EMBL/GenBank/DDBJ databases">
        <title>Genome of Phaeodactylibacter luteus.</title>
        <authorList>
            <person name="Bowman J.P."/>
        </authorList>
    </citation>
    <scope>NUCLEOTIDE SEQUENCE [LARGE SCALE GENOMIC DNA]</scope>
    <source>
        <strain evidence="5 6">KCTC 42180</strain>
    </source>
</reference>
<comment type="caution">
    <text evidence="5">The sequence shown here is derived from an EMBL/GenBank/DDBJ whole genome shotgun (WGS) entry which is preliminary data.</text>
</comment>
<evidence type="ECO:0000313" key="5">
    <source>
        <dbReference type="EMBL" id="TXB65543.1"/>
    </source>
</evidence>
<dbReference type="Gene3D" id="2.60.120.260">
    <property type="entry name" value="Galactose-binding domain-like"/>
    <property type="match status" value="1"/>
</dbReference>
<dbReference type="GO" id="GO:0016020">
    <property type="term" value="C:membrane"/>
    <property type="evidence" value="ECO:0007669"/>
    <property type="project" value="UniProtKB-UniRule"/>
</dbReference>
<evidence type="ECO:0000313" key="6">
    <source>
        <dbReference type="Proteomes" id="UP000321580"/>
    </source>
</evidence>
<evidence type="ECO:0000259" key="4">
    <source>
        <dbReference type="PROSITE" id="PS51123"/>
    </source>
</evidence>
<dbReference type="Pfam" id="PF00691">
    <property type="entry name" value="OmpA"/>
    <property type="match status" value="1"/>
</dbReference>
<dbReference type="SUPFAM" id="SSF103088">
    <property type="entry name" value="OmpA-like"/>
    <property type="match status" value="1"/>
</dbReference>
<dbReference type="Gene3D" id="3.30.1330.60">
    <property type="entry name" value="OmpA-like domain"/>
    <property type="match status" value="1"/>
</dbReference>
<sequence length="404" mass="45593">MRKPTILPLLLLCCFAFQGLAQDTIFLNNPSFEDFPRHSRPPRGWKDCGFPGESAPDTQPSGDFAVTYPATDGETYLGMVVRDNETWESVSQRLSRPFQPGTCYEFSLQLARSPYYVSVSRRTERETNFNQPVKVRIYGGFDYCEKRGFLDETNLVKESYWMQYNFKFEPTQAYTYIVIEAFYETPTLFPYNGNVLVDNASPIRPIPCDEDIPAEPQDIPEVEQPSIANLNTPPPAAENLPAENNEPVKPAAPTPSKPDTQEQTPPPPAPKEEVTIAGVKRSEMKKGQTIRLDKLYFEADSARITKQSSTVLKEVADFMKQNTDVSIEIGGHTNNLPPDDYCLRLSTARAKAVAEYLKQYGIDAKRLQYKGYGKDRPVASNKTVYGRRQNQRVEIKILEIGSDG</sequence>
<feature type="region of interest" description="Disordered" evidence="2">
    <location>
        <begin position="225"/>
        <end position="281"/>
    </location>
</feature>
<keyword evidence="6" id="KW-1185">Reference proteome</keyword>
<feature type="chain" id="PRO_5023131990" evidence="3">
    <location>
        <begin position="22"/>
        <end position="404"/>
    </location>
</feature>
<dbReference type="RefSeq" id="WP_147166552.1">
    <property type="nucleotide sequence ID" value="NZ_VOOR01000009.1"/>
</dbReference>
<dbReference type="EMBL" id="VOOR01000009">
    <property type="protein sequence ID" value="TXB65543.1"/>
    <property type="molecule type" value="Genomic_DNA"/>
</dbReference>
<keyword evidence="3" id="KW-0732">Signal</keyword>
<gene>
    <name evidence="5" type="ORF">FRY97_06065</name>
</gene>
<feature type="compositionally biased region" description="Low complexity" evidence="2">
    <location>
        <begin position="237"/>
        <end position="247"/>
    </location>
</feature>
<protein>
    <submittedName>
        <fullName evidence="5">OmpA family protein</fullName>
    </submittedName>
</protein>
<organism evidence="5 6">
    <name type="scientific">Phaeodactylibacter luteus</name>
    <dbReference type="NCBI Taxonomy" id="1564516"/>
    <lineage>
        <taxon>Bacteria</taxon>
        <taxon>Pseudomonadati</taxon>
        <taxon>Bacteroidota</taxon>
        <taxon>Saprospiria</taxon>
        <taxon>Saprospirales</taxon>
        <taxon>Haliscomenobacteraceae</taxon>
        <taxon>Phaeodactylibacter</taxon>
    </lineage>
</organism>
<name>A0A5C6RTF9_9BACT</name>
<dbReference type="CDD" id="cd07185">
    <property type="entry name" value="OmpA_C-like"/>
    <property type="match status" value="1"/>
</dbReference>
<feature type="domain" description="OmpA-like" evidence="4">
    <location>
        <begin position="284"/>
        <end position="401"/>
    </location>
</feature>
<dbReference type="OrthoDB" id="1489312at2"/>